<name>A0A5B9MQL7_9BACT</name>
<dbReference type="EMBL" id="CP036264">
    <property type="protein sequence ID" value="QEG02135.1"/>
    <property type="molecule type" value="Genomic_DNA"/>
</dbReference>
<feature type="region of interest" description="Disordered" evidence="1">
    <location>
        <begin position="166"/>
        <end position="203"/>
    </location>
</feature>
<keyword evidence="5" id="KW-1185">Reference proteome</keyword>
<keyword evidence="2" id="KW-0812">Transmembrane</keyword>
<dbReference type="AlphaFoldDB" id="A0A5B9MQL7"/>
<feature type="domain" description="FHA" evidence="3">
    <location>
        <begin position="11"/>
        <end position="60"/>
    </location>
</feature>
<organism evidence="4 5">
    <name type="scientific">Stieleria maiorica</name>
    <dbReference type="NCBI Taxonomy" id="2795974"/>
    <lineage>
        <taxon>Bacteria</taxon>
        <taxon>Pseudomonadati</taxon>
        <taxon>Planctomycetota</taxon>
        <taxon>Planctomycetia</taxon>
        <taxon>Pirellulales</taxon>
        <taxon>Pirellulaceae</taxon>
        <taxon>Stieleria</taxon>
    </lineage>
</organism>
<dbReference type="CDD" id="cd00060">
    <property type="entry name" value="FHA"/>
    <property type="match status" value="1"/>
</dbReference>
<dbReference type="InterPro" id="IPR050923">
    <property type="entry name" value="Cell_Proc_Reg/RNA_Proc"/>
</dbReference>
<dbReference type="SMART" id="SM00240">
    <property type="entry name" value="FHA"/>
    <property type="match status" value="1"/>
</dbReference>
<dbReference type="SUPFAM" id="SSF50494">
    <property type="entry name" value="Trypsin-like serine proteases"/>
    <property type="match status" value="1"/>
</dbReference>
<dbReference type="PROSITE" id="PS50006">
    <property type="entry name" value="FHA_DOMAIN"/>
    <property type="match status" value="1"/>
</dbReference>
<dbReference type="InterPro" id="IPR008984">
    <property type="entry name" value="SMAD_FHA_dom_sf"/>
</dbReference>
<feature type="transmembrane region" description="Helical" evidence="2">
    <location>
        <begin position="123"/>
        <end position="141"/>
    </location>
</feature>
<keyword evidence="2" id="KW-1133">Transmembrane helix</keyword>
<gene>
    <name evidence="4" type="primary">fhaB_1</name>
    <name evidence="4" type="ORF">Mal15_62180</name>
</gene>
<feature type="region of interest" description="Disordered" evidence="1">
    <location>
        <begin position="92"/>
        <end position="114"/>
    </location>
</feature>
<dbReference type="PANTHER" id="PTHR23308">
    <property type="entry name" value="NUCLEAR INHIBITOR OF PROTEIN PHOSPHATASE-1"/>
    <property type="match status" value="1"/>
</dbReference>
<evidence type="ECO:0000313" key="4">
    <source>
        <dbReference type="EMBL" id="QEG02135.1"/>
    </source>
</evidence>
<protein>
    <submittedName>
        <fullName evidence="4">FHA domain-containing protein FhaB</fullName>
    </submittedName>
</protein>
<accession>A0A5B9MQL7</accession>
<dbReference type="Pfam" id="PF00498">
    <property type="entry name" value="FHA"/>
    <property type="match status" value="1"/>
</dbReference>
<dbReference type="RefSeq" id="WP_147871106.1">
    <property type="nucleotide sequence ID" value="NZ_CP036264.1"/>
</dbReference>
<reference evidence="4 5" key="1">
    <citation type="submission" date="2019-02" db="EMBL/GenBank/DDBJ databases">
        <title>Planctomycetal bacteria perform biofilm scaping via a novel small molecule.</title>
        <authorList>
            <person name="Jeske O."/>
            <person name="Boedeker C."/>
            <person name="Wiegand S."/>
            <person name="Breitling P."/>
            <person name="Kallscheuer N."/>
            <person name="Jogler M."/>
            <person name="Rohde M."/>
            <person name="Petersen J."/>
            <person name="Medema M.H."/>
            <person name="Surup F."/>
            <person name="Jogler C."/>
        </authorList>
    </citation>
    <scope>NUCLEOTIDE SEQUENCE [LARGE SCALE GENOMIC DNA]</scope>
    <source>
        <strain evidence="4 5">Mal15</strain>
    </source>
</reference>
<dbReference type="InterPro" id="IPR009003">
    <property type="entry name" value="Peptidase_S1_PA"/>
</dbReference>
<evidence type="ECO:0000259" key="3">
    <source>
        <dbReference type="PROSITE" id="PS50006"/>
    </source>
</evidence>
<evidence type="ECO:0000256" key="1">
    <source>
        <dbReference type="SAM" id="MobiDB-lite"/>
    </source>
</evidence>
<evidence type="ECO:0000313" key="5">
    <source>
        <dbReference type="Proteomes" id="UP000321353"/>
    </source>
</evidence>
<proteinExistence type="predicted"/>
<dbReference type="KEGG" id="smam:Mal15_62180"/>
<sequence length="466" mass="50343">MTQTASAERRITIGRVADNTIVLDHANISGHHARLIIHGREIVLEDLGSTNGTSIGKVENKISRAKVEATDTVFFGSTAYQVHRLIELANQSDSTPAPSQVPSAPSSSGTAGKAGDGLRGLKFAAVAVALASCLALIFLVWRSGSNDGMGTPEQTTVDQRIVAAENNNATTAPSDRAPEKTPRAAENVLPEASGRESTPPDDSIGRSLFLIVCSDPENETPFRVGNGFSIGPNRIATSASVIDAIAELQANGFPNSFLYSPSAQQRWKIVSMKPHPQYIRWNEQARAARQTHDALFDQFESMPPKPEMFDKAKERLIEARMKAIEAMERKTAYDVGVITIDRATDHWLSSAMSSTSLRPKQKLVVAGYAFDHQDPFFDPAFPLVVSEMSCRVDRQLSGPGGSADRLLASATDVQSEYAFLGSPVMNAQGKVIAVYSRPGPSDNGDSQSEPPMFDAALIQRINEYDL</sequence>
<dbReference type="Gene3D" id="2.60.200.20">
    <property type="match status" value="1"/>
</dbReference>
<dbReference type="InterPro" id="IPR000253">
    <property type="entry name" value="FHA_dom"/>
</dbReference>
<dbReference type="SUPFAM" id="SSF49879">
    <property type="entry name" value="SMAD/FHA domain"/>
    <property type="match status" value="1"/>
</dbReference>
<evidence type="ECO:0000256" key="2">
    <source>
        <dbReference type="SAM" id="Phobius"/>
    </source>
</evidence>
<dbReference type="Proteomes" id="UP000321353">
    <property type="component" value="Chromosome"/>
</dbReference>
<feature type="compositionally biased region" description="Low complexity" evidence="1">
    <location>
        <begin position="94"/>
        <end position="108"/>
    </location>
</feature>
<keyword evidence="2" id="KW-0472">Membrane</keyword>